<dbReference type="GO" id="GO:0005886">
    <property type="term" value="C:plasma membrane"/>
    <property type="evidence" value="ECO:0007669"/>
    <property type="project" value="TreeGrafter"/>
</dbReference>
<dbReference type="InterPro" id="IPR006342">
    <property type="entry name" value="FkbM_mtfrase"/>
</dbReference>
<organism evidence="2 3">
    <name type="scientific">Spirosoma oryzae</name>
    <dbReference type="NCBI Taxonomy" id="1469603"/>
    <lineage>
        <taxon>Bacteria</taxon>
        <taxon>Pseudomonadati</taxon>
        <taxon>Bacteroidota</taxon>
        <taxon>Cytophagia</taxon>
        <taxon>Cytophagales</taxon>
        <taxon>Cytophagaceae</taxon>
        <taxon>Spirosoma</taxon>
    </lineage>
</organism>
<dbReference type="PANTHER" id="PTHR34009:SF2">
    <property type="entry name" value="PROTEIN STAR"/>
    <property type="match status" value="1"/>
</dbReference>
<dbReference type="InterPro" id="IPR029063">
    <property type="entry name" value="SAM-dependent_MTases_sf"/>
</dbReference>
<evidence type="ECO:0000313" key="3">
    <source>
        <dbReference type="Proteomes" id="UP000238375"/>
    </source>
</evidence>
<dbReference type="AlphaFoldDB" id="A0A2T0S1W5"/>
<evidence type="ECO:0000259" key="1">
    <source>
        <dbReference type="Pfam" id="PF05050"/>
    </source>
</evidence>
<reference evidence="2 3" key="1">
    <citation type="submission" date="2018-03" db="EMBL/GenBank/DDBJ databases">
        <title>Genomic Encyclopedia of Archaeal and Bacterial Type Strains, Phase II (KMG-II): from individual species to whole genera.</title>
        <authorList>
            <person name="Goeker M."/>
        </authorList>
    </citation>
    <scope>NUCLEOTIDE SEQUENCE [LARGE SCALE GENOMIC DNA]</scope>
    <source>
        <strain evidence="2 3">DSM 28354</strain>
    </source>
</reference>
<dbReference type="GO" id="GO:0016197">
    <property type="term" value="P:endosomal transport"/>
    <property type="evidence" value="ECO:0007669"/>
    <property type="project" value="TreeGrafter"/>
</dbReference>
<feature type="domain" description="Methyltransferase FkbM" evidence="1">
    <location>
        <begin position="56"/>
        <end position="218"/>
    </location>
</feature>
<dbReference type="Pfam" id="PF05050">
    <property type="entry name" value="Methyltransf_21"/>
    <property type="match status" value="1"/>
</dbReference>
<comment type="caution">
    <text evidence="2">The sequence shown here is derived from an EMBL/GenBank/DDBJ whole genome shotgun (WGS) entry which is preliminary data.</text>
</comment>
<keyword evidence="2" id="KW-0489">Methyltransferase</keyword>
<dbReference type="SUPFAM" id="SSF53335">
    <property type="entry name" value="S-adenosyl-L-methionine-dependent methyltransferases"/>
    <property type="match status" value="1"/>
</dbReference>
<dbReference type="EMBL" id="PVTE01000033">
    <property type="protein sequence ID" value="PRY27409.1"/>
    <property type="molecule type" value="Genomic_DNA"/>
</dbReference>
<gene>
    <name evidence="2" type="ORF">CLV58_13342</name>
</gene>
<dbReference type="GO" id="GO:0005737">
    <property type="term" value="C:cytoplasm"/>
    <property type="evidence" value="ECO:0007669"/>
    <property type="project" value="GOC"/>
</dbReference>
<dbReference type="InterPro" id="IPR053202">
    <property type="entry name" value="EGF_Rcpt_Signaling_Reg"/>
</dbReference>
<dbReference type="GO" id="GO:0008168">
    <property type="term" value="F:methyltransferase activity"/>
    <property type="evidence" value="ECO:0007669"/>
    <property type="project" value="UniProtKB-KW"/>
</dbReference>
<dbReference type="OrthoDB" id="9801609at2"/>
<accession>A0A2T0S1W5</accession>
<evidence type="ECO:0000313" key="2">
    <source>
        <dbReference type="EMBL" id="PRY27409.1"/>
    </source>
</evidence>
<keyword evidence="2" id="KW-0808">Transferase</keyword>
<protein>
    <submittedName>
        <fullName evidence="2">FkbM family methyltransferase</fullName>
    </submittedName>
</protein>
<name>A0A2T0S1W5_9BACT</name>
<dbReference type="Proteomes" id="UP000238375">
    <property type="component" value="Unassembled WGS sequence"/>
</dbReference>
<sequence>MLFRQLSFLYALQFYFFKVVRRFVNEYSHVSYSQMGEDVLIQNVLKKVNNGFYVEIGSNEPIQHSNTFGYYLQGWRGITVDANPKMVELHKKIRPKDIAIWTAISDKEEEVVFYEFDMDEISTINENFYLKEKDKQKIVRQTTIKTRTLDSILDEYLPKQTNIDLLSIDVEGHDFQVLQSINLDKYRPKLVVIEMHGFELSNPLNSKIYVWMIKKNYHLIGYAIWNGYFVANEFLYD</sequence>
<dbReference type="PANTHER" id="PTHR34009">
    <property type="entry name" value="PROTEIN STAR"/>
    <property type="match status" value="1"/>
</dbReference>
<keyword evidence="3" id="KW-1185">Reference proteome</keyword>
<dbReference type="NCBIfam" id="TIGR01444">
    <property type="entry name" value="fkbM_fam"/>
    <property type="match status" value="1"/>
</dbReference>
<dbReference type="GO" id="GO:0006888">
    <property type="term" value="P:endoplasmic reticulum to Golgi vesicle-mediated transport"/>
    <property type="evidence" value="ECO:0007669"/>
    <property type="project" value="TreeGrafter"/>
</dbReference>
<dbReference type="Gene3D" id="3.40.50.150">
    <property type="entry name" value="Vaccinia Virus protein VP39"/>
    <property type="match status" value="1"/>
</dbReference>
<dbReference type="GO" id="GO:0032259">
    <property type="term" value="P:methylation"/>
    <property type="evidence" value="ECO:0007669"/>
    <property type="project" value="UniProtKB-KW"/>
</dbReference>
<proteinExistence type="predicted"/>